<dbReference type="PROSITE" id="PS51194">
    <property type="entry name" value="HELICASE_CTER"/>
    <property type="match status" value="1"/>
</dbReference>
<dbReference type="GO" id="GO:0016787">
    <property type="term" value="F:hydrolase activity"/>
    <property type="evidence" value="ECO:0007669"/>
    <property type="project" value="UniProtKB-KW"/>
</dbReference>
<dbReference type="RefSeq" id="WP_289165850.1">
    <property type="nucleotide sequence ID" value="NZ_JASZZN010000019.1"/>
</dbReference>
<dbReference type="SMART" id="SM00487">
    <property type="entry name" value="DEXDc"/>
    <property type="match status" value="1"/>
</dbReference>
<evidence type="ECO:0000259" key="6">
    <source>
        <dbReference type="PROSITE" id="PS51194"/>
    </source>
</evidence>
<name>A0ABT7PPB0_9BACT</name>
<dbReference type="PANTHER" id="PTHR11274:SF0">
    <property type="entry name" value="GENERAL TRANSCRIPTION AND DNA REPAIR FACTOR IIH HELICASE SUBUNIT XPB"/>
    <property type="match status" value="1"/>
</dbReference>
<evidence type="ECO:0000256" key="3">
    <source>
        <dbReference type="ARBA" id="ARBA00022806"/>
    </source>
</evidence>
<dbReference type="InterPro" id="IPR014001">
    <property type="entry name" value="Helicase_ATP-bd"/>
</dbReference>
<dbReference type="InterPro" id="IPR027417">
    <property type="entry name" value="P-loop_NTPase"/>
</dbReference>
<dbReference type="Proteomes" id="UP001239462">
    <property type="component" value="Unassembled WGS sequence"/>
</dbReference>
<dbReference type="InterPro" id="IPR006935">
    <property type="entry name" value="Helicase/UvrB_N"/>
</dbReference>
<protein>
    <submittedName>
        <fullName evidence="7">DEAD/DEAH box helicase</fullName>
        <ecNumber evidence="7">3.6.4.-</ecNumber>
    </submittedName>
</protein>
<dbReference type="SMART" id="SM00490">
    <property type="entry name" value="HELICc"/>
    <property type="match status" value="1"/>
</dbReference>
<keyword evidence="8" id="KW-1185">Reference proteome</keyword>
<comment type="caution">
    <text evidence="7">The sequence shown here is derived from an EMBL/GenBank/DDBJ whole genome shotgun (WGS) entry which is preliminary data.</text>
</comment>
<dbReference type="Gene3D" id="3.40.50.300">
    <property type="entry name" value="P-loop containing nucleotide triphosphate hydrolases"/>
    <property type="match status" value="2"/>
</dbReference>
<feature type="domain" description="Helicase C-terminal" evidence="6">
    <location>
        <begin position="347"/>
        <end position="500"/>
    </location>
</feature>
<evidence type="ECO:0000313" key="8">
    <source>
        <dbReference type="Proteomes" id="UP001239462"/>
    </source>
</evidence>
<dbReference type="InterPro" id="IPR050615">
    <property type="entry name" value="ATP-dep_DNA_Helicase"/>
</dbReference>
<evidence type="ECO:0000259" key="5">
    <source>
        <dbReference type="PROSITE" id="PS51192"/>
    </source>
</evidence>
<dbReference type="PANTHER" id="PTHR11274">
    <property type="entry name" value="RAD25/XP-B DNA REPAIR HELICASE"/>
    <property type="match status" value="1"/>
</dbReference>
<reference evidence="7 8" key="1">
    <citation type="submission" date="2023-06" db="EMBL/GenBank/DDBJ databases">
        <title>Roseiconus lacunae JC819 isolated from Gulf of Mannar region, Tamil Nadu.</title>
        <authorList>
            <person name="Pk S."/>
            <person name="Ch S."/>
            <person name="Ch V.R."/>
        </authorList>
    </citation>
    <scope>NUCLEOTIDE SEQUENCE [LARGE SCALE GENOMIC DNA]</scope>
    <source>
        <strain evidence="7 8">JC819</strain>
    </source>
</reference>
<dbReference type="CDD" id="cd17926">
    <property type="entry name" value="DEXHc_RE"/>
    <property type="match status" value="1"/>
</dbReference>
<keyword evidence="2 7" id="KW-0378">Hydrolase</keyword>
<proteinExistence type="predicted"/>
<evidence type="ECO:0000256" key="1">
    <source>
        <dbReference type="ARBA" id="ARBA00022741"/>
    </source>
</evidence>
<evidence type="ECO:0000256" key="2">
    <source>
        <dbReference type="ARBA" id="ARBA00022801"/>
    </source>
</evidence>
<evidence type="ECO:0000313" key="7">
    <source>
        <dbReference type="EMBL" id="MDM4018173.1"/>
    </source>
</evidence>
<dbReference type="PROSITE" id="PS51192">
    <property type="entry name" value="HELICASE_ATP_BIND_1"/>
    <property type="match status" value="1"/>
</dbReference>
<keyword evidence="1" id="KW-0547">Nucleotide-binding</keyword>
<keyword evidence="4" id="KW-0067">ATP-binding</keyword>
<dbReference type="SUPFAM" id="SSF52540">
    <property type="entry name" value="P-loop containing nucleoside triphosphate hydrolases"/>
    <property type="match status" value="1"/>
</dbReference>
<dbReference type="EMBL" id="JASZZN010000019">
    <property type="protein sequence ID" value="MDM4018173.1"/>
    <property type="molecule type" value="Genomic_DNA"/>
</dbReference>
<dbReference type="EC" id="3.6.4.-" evidence="7"/>
<evidence type="ECO:0000256" key="4">
    <source>
        <dbReference type="ARBA" id="ARBA00022840"/>
    </source>
</evidence>
<gene>
    <name evidence="7" type="ORF">QTN89_22175</name>
</gene>
<organism evidence="7 8">
    <name type="scientific">Roseiconus lacunae</name>
    <dbReference type="NCBI Taxonomy" id="2605694"/>
    <lineage>
        <taxon>Bacteria</taxon>
        <taxon>Pseudomonadati</taxon>
        <taxon>Planctomycetota</taxon>
        <taxon>Planctomycetia</taxon>
        <taxon>Pirellulales</taxon>
        <taxon>Pirellulaceae</taxon>
        <taxon>Roseiconus</taxon>
    </lineage>
</organism>
<feature type="domain" description="Helicase ATP-binding" evidence="5">
    <location>
        <begin position="75"/>
        <end position="236"/>
    </location>
</feature>
<dbReference type="Pfam" id="PF04851">
    <property type="entry name" value="ResIII"/>
    <property type="match status" value="1"/>
</dbReference>
<sequence>MAKKKDKFEIPFHSTERLMLHQLRLLEWMATTGRKRFVDDETDDTDEEKKPSIVPEEWELTRGIDPYDWQQKCIANWFANDGHGTVKVVTGGGKTLLAMAIAERVQNEKDRDLRLAIVVPTIVLMHQWYDALLEHGNLPKETIGRLGDNYKDDFGNDRRVLITVLASARTQLPRVVKKSKVGKHLMLVADECHRAGAKEMSRIFKAERRWSLGLSATPEREDDDDAGYDESLVGKEVGPIIYEFNLADALREGLVPKFTINHYGLPMKPDERTKYEALSRSITDSMSKLRSHRDGRSSGDFFSWARNVASRNKGEIGAIAMRFVSDTSKRRELLNHMDARHDAVQKLIEQEFAVNKDARVILFHESINEVMHLYLRLRELGLPVIAEHSELPGSIRETGLELFRRGTAQIIMSARSLIEGFNVPAVDVGIIVASSGSVRQRIQSLGRVLRRHRGKDGEEKTSCIHVLYAEDSSEEHIYGKVSWDETTGVEQNRYWLWDIQNEPAEQDGPPQTPLPTEMQVDAKLLEPGSVYPGQYEGIELSCDTQMNVRNNEDQYARDTRAVADAVIRAKGGPGKFKVTPKQRFVLVRIPVNDDWETKFVMQLEEPLRFDSAPDVSASNVGPEEWAKDAAPGDAYPFGDFPTVDDELRFKRKSGGIISKKVKGGEMYARNRERAANKEKGSDADYLVASVQALHNGGRAISKIEINKANHAVFREAGNVFFICALKAGLEFPERDDGGSKS</sequence>
<dbReference type="Pfam" id="PF00271">
    <property type="entry name" value="Helicase_C"/>
    <property type="match status" value="1"/>
</dbReference>
<accession>A0ABT7PPB0</accession>
<dbReference type="GO" id="GO:0004386">
    <property type="term" value="F:helicase activity"/>
    <property type="evidence" value="ECO:0007669"/>
    <property type="project" value="UniProtKB-KW"/>
</dbReference>
<keyword evidence="3 7" id="KW-0347">Helicase</keyword>
<dbReference type="InterPro" id="IPR001650">
    <property type="entry name" value="Helicase_C-like"/>
</dbReference>